<dbReference type="CDD" id="cd11378">
    <property type="entry name" value="DUF296"/>
    <property type="match status" value="1"/>
</dbReference>
<sequence>MPERSSSRRECRNCCREHPSVAASSSSPGSGRRFSAASLTCRSTALRIRSSSSVVRRGVGMPGKVLVTGAPSRPKSTSYRQPMSSAPRCSATVVTPAEGRSHPGGTMISRELTTGRRIGVVLQAGDDVIGSIVEACRQHDVRQGYIPVFLGAFRSVRLIASHEPIADPEPPLPAAVEVAYTEGIGSGSLVWNEQTGTPTVHLHVAVGAKDRAGLAAAGHLLAATTHYTVELVLEEVLAPRMVRVADSAAHGLENLRFE</sequence>
<reference evidence="3 4" key="1">
    <citation type="submission" date="2017-04" db="EMBL/GenBank/DDBJ databases">
        <title>Comparative genome analysis of Subtercola boreus.</title>
        <authorList>
            <person name="Cho Y.-J."/>
            <person name="Cho A."/>
            <person name="Kim O.-S."/>
            <person name="Lee J.-I."/>
        </authorList>
    </citation>
    <scope>NUCLEOTIDE SEQUENCE [LARGE SCALE GENOMIC DNA]</scope>
    <source>
        <strain evidence="3 4">P28004</strain>
    </source>
</reference>
<dbReference type="AlphaFoldDB" id="A0A3E0W9L0"/>
<evidence type="ECO:0000313" key="3">
    <source>
        <dbReference type="EMBL" id="RFA25108.1"/>
    </source>
</evidence>
<feature type="domain" description="PPC" evidence="2">
    <location>
        <begin position="112"/>
        <end position="258"/>
    </location>
</feature>
<evidence type="ECO:0000259" key="2">
    <source>
        <dbReference type="PROSITE" id="PS51742"/>
    </source>
</evidence>
<dbReference type="PROSITE" id="PS51742">
    <property type="entry name" value="PPC"/>
    <property type="match status" value="1"/>
</dbReference>
<dbReference type="SUPFAM" id="SSF117856">
    <property type="entry name" value="AF0104/ALDC/Ptd012-like"/>
    <property type="match status" value="1"/>
</dbReference>
<proteinExistence type="predicted"/>
<protein>
    <recommendedName>
        <fullName evidence="2">PPC domain-containing protein</fullName>
    </recommendedName>
</protein>
<gene>
    <name evidence="3" type="ORF">B7R25_15565</name>
</gene>
<feature type="region of interest" description="Disordered" evidence="1">
    <location>
        <begin position="65"/>
        <end position="108"/>
    </location>
</feature>
<organism evidence="3 4">
    <name type="scientific">Subtercola boreus</name>
    <dbReference type="NCBI Taxonomy" id="120213"/>
    <lineage>
        <taxon>Bacteria</taxon>
        <taxon>Bacillati</taxon>
        <taxon>Actinomycetota</taxon>
        <taxon>Actinomycetes</taxon>
        <taxon>Micrococcales</taxon>
        <taxon>Microbacteriaceae</taxon>
        <taxon>Subtercola</taxon>
    </lineage>
</organism>
<dbReference type="Pfam" id="PF03479">
    <property type="entry name" value="PCC"/>
    <property type="match status" value="1"/>
</dbReference>
<dbReference type="Proteomes" id="UP000257080">
    <property type="component" value="Unassembled WGS sequence"/>
</dbReference>
<dbReference type="EMBL" id="NBXE01000035">
    <property type="protein sequence ID" value="RFA25108.1"/>
    <property type="molecule type" value="Genomic_DNA"/>
</dbReference>
<accession>A0A3E0W9L0</accession>
<evidence type="ECO:0000256" key="1">
    <source>
        <dbReference type="SAM" id="MobiDB-lite"/>
    </source>
</evidence>
<feature type="compositionally biased region" description="Polar residues" evidence="1">
    <location>
        <begin position="74"/>
        <end position="84"/>
    </location>
</feature>
<dbReference type="OrthoDB" id="5067836at2"/>
<name>A0A3E0W9L0_9MICO</name>
<dbReference type="Gene3D" id="3.30.1330.80">
    <property type="entry name" value="Hypothetical protein, similar to alpha- acetolactate decarboxylase, domain 2"/>
    <property type="match status" value="1"/>
</dbReference>
<comment type="caution">
    <text evidence="3">The sequence shown here is derived from an EMBL/GenBank/DDBJ whole genome shotgun (WGS) entry which is preliminary data.</text>
</comment>
<evidence type="ECO:0000313" key="4">
    <source>
        <dbReference type="Proteomes" id="UP000257080"/>
    </source>
</evidence>
<dbReference type="InterPro" id="IPR005175">
    <property type="entry name" value="PPC_dom"/>
</dbReference>